<name>A0AAQ3R4Y8_9PEZI</name>
<evidence type="ECO:0000313" key="7">
    <source>
        <dbReference type="Proteomes" id="UP001303373"/>
    </source>
</evidence>
<keyword evidence="4" id="KW-0949">S-adenosyl-L-methionine</keyword>
<dbReference type="PROSITE" id="PS51585">
    <property type="entry name" value="SAM_MT_TPMT"/>
    <property type="match status" value="1"/>
</dbReference>
<dbReference type="AlphaFoldDB" id="A0AAQ3R4Y8"/>
<keyword evidence="7" id="KW-1185">Reference proteome</keyword>
<dbReference type="Pfam" id="PF05724">
    <property type="entry name" value="TPMT"/>
    <property type="match status" value="1"/>
</dbReference>
<evidence type="ECO:0000256" key="5">
    <source>
        <dbReference type="SAM" id="MobiDB-lite"/>
    </source>
</evidence>
<dbReference type="GO" id="GO:0032259">
    <property type="term" value="P:methylation"/>
    <property type="evidence" value="ECO:0007669"/>
    <property type="project" value="UniProtKB-KW"/>
</dbReference>
<evidence type="ECO:0000256" key="4">
    <source>
        <dbReference type="ARBA" id="ARBA00022691"/>
    </source>
</evidence>
<evidence type="ECO:0000256" key="3">
    <source>
        <dbReference type="ARBA" id="ARBA00022679"/>
    </source>
</evidence>
<dbReference type="PANTHER" id="PTHR32183">
    <property type="match status" value="1"/>
</dbReference>
<dbReference type="SUPFAM" id="SSF53335">
    <property type="entry name" value="S-adenosyl-L-methionine-dependent methyltransferases"/>
    <property type="match status" value="1"/>
</dbReference>
<sequence>MTSRSRLLLTTKLQVIKRVHVPVPLSFNRQQNPSIRDTYGRARLHIPALPSQNEIDAMANAAAEKMARLRNHFKEVPEDSQTNSWDALWQQQFTPWDRQFPNPALVETMQNQTKLFGSPVHNGKRKRALVPGCGRGYDVLFFASLGYDAWGLDASQTAVDAAGEIKTQQGEDPKRYPVRDSQIGRGSAEFLVADFFKDDFLAKTGGTNFDVIYDYTFLCALPPLMRPKWAKRMSELLSPSGQLICLEFPLGKSPSLGGPPHGLTAELYDELFARPGDDVQYGEDGFVDAGRVKGTSDSSLEKLSRAQAEKPHDEDRKPDFVSVWQHRSN</sequence>
<keyword evidence="3" id="KW-0808">Transferase</keyword>
<evidence type="ECO:0000313" key="6">
    <source>
        <dbReference type="EMBL" id="WPH01461.1"/>
    </source>
</evidence>
<dbReference type="Proteomes" id="UP001303373">
    <property type="component" value="Chromosome 6"/>
</dbReference>
<gene>
    <name evidence="6" type="ORF">R9X50_00430700</name>
</gene>
<evidence type="ECO:0000256" key="2">
    <source>
        <dbReference type="ARBA" id="ARBA00022603"/>
    </source>
</evidence>
<dbReference type="EMBL" id="CP138585">
    <property type="protein sequence ID" value="WPH01461.1"/>
    <property type="molecule type" value="Genomic_DNA"/>
</dbReference>
<protein>
    <recommendedName>
        <fullName evidence="8">Thiol methyltransferase 2</fullName>
    </recommendedName>
</protein>
<dbReference type="CDD" id="cd02440">
    <property type="entry name" value="AdoMet_MTases"/>
    <property type="match status" value="1"/>
</dbReference>
<accession>A0AAQ3R4Y8</accession>
<proteinExistence type="predicted"/>
<dbReference type="PANTHER" id="PTHR32183:SF6">
    <property type="entry name" value="CYSTEINE SULFINATE DESULFINASE_CYSTEINE DESULFURASE AND RELATED ENZYMES"/>
    <property type="match status" value="1"/>
</dbReference>
<organism evidence="6 7">
    <name type="scientific">Acrodontium crateriforme</name>
    <dbReference type="NCBI Taxonomy" id="150365"/>
    <lineage>
        <taxon>Eukaryota</taxon>
        <taxon>Fungi</taxon>
        <taxon>Dikarya</taxon>
        <taxon>Ascomycota</taxon>
        <taxon>Pezizomycotina</taxon>
        <taxon>Dothideomycetes</taxon>
        <taxon>Dothideomycetidae</taxon>
        <taxon>Mycosphaerellales</taxon>
        <taxon>Teratosphaeriaceae</taxon>
        <taxon>Acrodontium</taxon>
    </lineage>
</organism>
<dbReference type="GO" id="GO:0008757">
    <property type="term" value="F:S-adenosylmethionine-dependent methyltransferase activity"/>
    <property type="evidence" value="ECO:0007669"/>
    <property type="project" value="InterPro"/>
</dbReference>
<dbReference type="InterPro" id="IPR008854">
    <property type="entry name" value="TPMT"/>
</dbReference>
<keyword evidence="1" id="KW-0597">Phosphoprotein</keyword>
<feature type="region of interest" description="Disordered" evidence="5">
    <location>
        <begin position="290"/>
        <end position="329"/>
    </location>
</feature>
<dbReference type="Gene3D" id="3.40.50.150">
    <property type="entry name" value="Vaccinia Virus protein VP39"/>
    <property type="match status" value="1"/>
</dbReference>
<keyword evidence="2" id="KW-0489">Methyltransferase</keyword>
<evidence type="ECO:0008006" key="8">
    <source>
        <dbReference type="Google" id="ProtNLM"/>
    </source>
</evidence>
<feature type="compositionally biased region" description="Basic and acidic residues" evidence="5">
    <location>
        <begin position="299"/>
        <end position="319"/>
    </location>
</feature>
<reference evidence="6 7" key="1">
    <citation type="submission" date="2023-11" db="EMBL/GenBank/DDBJ databases">
        <title>An acidophilic fungus is an integral part of prey digestion in a carnivorous sundew plant.</title>
        <authorList>
            <person name="Tsai I.J."/>
        </authorList>
    </citation>
    <scope>NUCLEOTIDE SEQUENCE [LARGE SCALE GENOMIC DNA]</scope>
    <source>
        <strain evidence="6">169a</strain>
    </source>
</reference>
<evidence type="ECO:0000256" key="1">
    <source>
        <dbReference type="ARBA" id="ARBA00022553"/>
    </source>
</evidence>
<dbReference type="InterPro" id="IPR029063">
    <property type="entry name" value="SAM-dependent_MTases_sf"/>
</dbReference>